<evidence type="ECO:0000256" key="3">
    <source>
        <dbReference type="ARBA" id="ARBA00022692"/>
    </source>
</evidence>
<sequence length="292" mass="32677">MMYNDTSLETRDTPIVALVIMLSLCLYIVVASILIIIAVKVNKELHNVGSYLQINNMLVALQTTVITVPLLVRILATCGFYDYWSCVLTYCFMVFSFLNKSTNLFLFVVLVFYQLKSPFQSLTDTTTKRFCSAAVIMWTTTGIFSFIPSMGFNSYYDTRNDDDFVCLPFSVPTTAHFLVSVYVIEVPFVVATCVIGGMFLRLVNKVASTSTSDAGGLYASGSTKRKLATIVIIITFALLVVWLPAMIIAHISFFCPSCVDHYKVLFTVAWVFTIISTLQHSALLDCERFVVR</sequence>
<name>A0ABM0MT59_SACKO</name>
<keyword evidence="3 9" id="KW-0812">Transmembrane</keyword>
<evidence type="ECO:0000256" key="6">
    <source>
        <dbReference type="ARBA" id="ARBA00023136"/>
    </source>
</evidence>
<keyword evidence="7" id="KW-0675">Receptor</keyword>
<dbReference type="GeneID" id="102804224"/>
<evidence type="ECO:0000256" key="9">
    <source>
        <dbReference type="SAM" id="Phobius"/>
    </source>
</evidence>
<feature type="transmembrane region" description="Helical" evidence="9">
    <location>
        <begin position="51"/>
        <end position="75"/>
    </location>
</feature>
<feature type="transmembrane region" description="Helical" evidence="9">
    <location>
        <begin position="87"/>
        <end position="113"/>
    </location>
</feature>
<proteinExistence type="predicted"/>
<dbReference type="SUPFAM" id="SSF81321">
    <property type="entry name" value="Family A G protein-coupled receptor-like"/>
    <property type="match status" value="1"/>
</dbReference>
<keyword evidence="6 9" id="KW-0472">Membrane</keyword>
<evidence type="ECO:0000256" key="5">
    <source>
        <dbReference type="ARBA" id="ARBA00023040"/>
    </source>
</evidence>
<evidence type="ECO:0000313" key="12">
    <source>
        <dbReference type="RefSeq" id="XP_006823200.1"/>
    </source>
</evidence>
<dbReference type="InterPro" id="IPR017452">
    <property type="entry name" value="GPCR_Rhodpsn_7TM"/>
</dbReference>
<keyword evidence="5" id="KW-0297">G-protein coupled receptor</keyword>
<protein>
    <submittedName>
        <fullName evidence="12">Adenosine receptor A1-like</fullName>
    </submittedName>
</protein>
<evidence type="ECO:0000256" key="4">
    <source>
        <dbReference type="ARBA" id="ARBA00022989"/>
    </source>
</evidence>
<reference evidence="12" key="1">
    <citation type="submission" date="2025-08" db="UniProtKB">
        <authorList>
            <consortium name="RefSeq"/>
        </authorList>
    </citation>
    <scope>IDENTIFICATION</scope>
    <source>
        <tissue evidence="12">Testes</tissue>
    </source>
</reference>
<dbReference type="Gene3D" id="1.20.1070.10">
    <property type="entry name" value="Rhodopsin 7-helix transmembrane proteins"/>
    <property type="match status" value="1"/>
</dbReference>
<feature type="transmembrane region" description="Helical" evidence="9">
    <location>
        <begin position="227"/>
        <end position="252"/>
    </location>
</feature>
<organism evidence="11 12">
    <name type="scientific">Saccoglossus kowalevskii</name>
    <name type="common">Acorn worm</name>
    <dbReference type="NCBI Taxonomy" id="10224"/>
    <lineage>
        <taxon>Eukaryota</taxon>
        <taxon>Metazoa</taxon>
        <taxon>Hemichordata</taxon>
        <taxon>Enteropneusta</taxon>
        <taxon>Harrimaniidae</taxon>
        <taxon>Saccoglossus</taxon>
    </lineage>
</organism>
<evidence type="ECO:0000256" key="1">
    <source>
        <dbReference type="ARBA" id="ARBA00004651"/>
    </source>
</evidence>
<evidence type="ECO:0000256" key="2">
    <source>
        <dbReference type="ARBA" id="ARBA00022475"/>
    </source>
</evidence>
<feature type="transmembrane region" description="Helical" evidence="9">
    <location>
        <begin position="176"/>
        <end position="200"/>
    </location>
</feature>
<keyword evidence="11" id="KW-1185">Reference proteome</keyword>
<feature type="transmembrane region" description="Helical" evidence="9">
    <location>
        <begin position="134"/>
        <end position="156"/>
    </location>
</feature>
<dbReference type="RefSeq" id="XP_006823200.1">
    <property type="nucleotide sequence ID" value="XM_006823137.1"/>
</dbReference>
<keyword evidence="8" id="KW-0807">Transducer</keyword>
<gene>
    <name evidence="12" type="primary">LOC102804224</name>
</gene>
<feature type="transmembrane region" description="Helical" evidence="9">
    <location>
        <begin position="264"/>
        <end position="284"/>
    </location>
</feature>
<keyword evidence="2" id="KW-1003">Cell membrane</keyword>
<evidence type="ECO:0000313" key="11">
    <source>
        <dbReference type="Proteomes" id="UP000694865"/>
    </source>
</evidence>
<feature type="transmembrane region" description="Helical" evidence="9">
    <location>
        <begin position="15"/>
        <end position="39"/>
    </location>
</feature>
<dbReference type="PANTHER" id="PTHR24247">
    <property type="entry name" value="5-HYDROXYTRYPTAMINE RECEPTOR"/>
    <property type="match status" value="1"/>
</dbReference>
<accession>A0ABM0MT59</accession>
<evidence type="ECO:0000256" key="7">
    <source>
        <dbReference type="ARBA" id="ARBA00023170"/>
    </source>
</evidence>
<dbReference type="Pfam" id="PF00001">
    <property type="entry name" value="7tm_1"/>
    <property type="match status" value="1"/>
</dbReference>
<evidence type="ECO:0000259" key="10">
    <source>
        <dbReference type="PROSITE" id="PS50262"/>
    </source>
</evidence>
<evidence type="ECO:0000256" key="8">
    <source>
        <dbReference type="ARBA" id="ARBA00023224"/>
    </source>
</evidence>
<feature type="domain" description="G-protein coupled receptors family 1 profile" evidence="10">
    <location>
        <begin position="31"/>
        <end position="284"/>
    </location>
</feature>
<dbReference type="Proteomes" id="UP000694865">
    <property type="component" value="Unplaced"/>
</dbReference>
<dbReference type="PROSITE" id="PS50262">
    <property type="entry name" value="G_PROTEIN_RECEP_F1_2"/>
    <property type="match status" value="1"/>
</dbReference>
<dbReference type="InterPro" id="IPR000276">
    <property type="entry name" value="GPCR_Rhodpsn"/>
</dbReference>
<keyword evidence="4 9" id="KW-1133">Transmembrane helix</keyword>
<dbReference type="CDD" id="cd00637">
    <property type="entry name" value="7tm_classA_rhodopsin-like"/>
    <property type="match status" value="1"/>
</dbReference>
<comment type="subcellular location">
    <subcellularLocation>
        <location evidence="1">Cell membrane</location>
        <topology evidence="1">Multi-pass membrane protein</topology>
    </subcellularLocation>
</comment>